<dbReference type="AlphaFoldDB" id="A0A162LM85"/>
<keyword evidence="3 8" id="KW-0863">Zinc-finger</keyword>
<feature type="region of interest" description="Disordered" evidence="9">
    <location>
        <begin position="153"/>
        <end position="183"/>
    </location>
</feature>
<dbReference type="PROSITE" id="PS50157">
    <property type="entry name" value="ZINC_FINGER_C2H2_2"/>
    <property type="match status" value="2"/>
</dbReference>
<evidence type="ECO:0000256" key="4">
    <source>
        <dbReference type="ARBA" id="ARBA00022833"/>
    </source>
</evidence>
<dbReference type="GO" id="GO:0006357">
    <property type="term" value="P:regulation of transcription by RNA polymerase II"/>
    <property type="evidence" value="ECO:0007669"/>
    <property type="project" value="TreeGrafter"/>
</dbReference>
<feature type="compositionally biased region" description="Basic and acidic residues" evidence="9">
    <location>
        <begin position="578"/>
        <end position="592"/>
    </location>
</feature>
<comment type="subcellular location">
    <subcellularLocation>
        <location evidence="1">Nucleus</location>
    </subcellularLocation>
</comment>
<evidence type="ECO:0000256" key="8">
    <source>
        <dbReference type="PROSITE-ProRule" id="PRU00042"/>
    </source>
</evidence>
<name>A0A162LM85_CORDF</name>
<feature type="compositionally biased region" description="Low complexity" evidence="9">
    <location>
        <begin position="557"/>
        <end position="570"/>
    </location>
</feature>
<feature type="domain" description="C2H2-type" evidence="10">
    <location>
        <begin position="408"/>
        <end position="438"/>
    </location>
</feature>
<dbReference type="InterPro" id="IPR051061">
    <property type="entry name" value="Zinc_finger_trans_reg"/>
</dbReference>
<organism evidence="11 12">
    <name type="scientific">Akanthomyces lecanii RCEF 1005</name>
    <dbReference type="NCBI Taxonomy" id="1081108"/>
    <lineage>
        <taxon>Eukaryota</taxon>
        <taxon>Fungi</taxon>
        <taxon>Dikarya</taxon>
        <taxon>Ascomycota</taxon>
        <taxon>Pezizomycotina</taxon>
        <taxon>Sordariomycetes</taxon>
        <taxon>Hypocreomycetidae</taxon>
        <taxon>Hypocreales</taxon>
        <taxon>Cordycipitaceae</taxon>
        <taxon>Akanthomyces</taxon>
        <taxon>Cordyceps confragosa</taxon>
    </lineage>
</organism>
<evidence type="ECO:0000256" key="7">
    <source>
        <dbReference type="ARBA" id="ARBA00023242"/>
    </source>
</evidence>
<gene>
    <name evidence="11" type="ORF">LEL_08488</name>
</gene>
<keyword evidence="12" id="KW-1185">Reference proteome</keyword>
<accession>A0A162LM85</accession>
<keyword evidence="7" id="KW-0539">Nucleus</keyword>
<dbReference type="OrthoDB" id="6077919at2759"/>
<proteinExistence type="predicted"/>
<reference evidence="11 12" key="1">
    <citation type="journal article" date="2016" name="Genome Biol. Evol.">
        <title>Divergent and convergent evolution of fungal pathogenicity.</title>
        <authorList>
            <person name="Shang Y."/>
            <person name="Xiao G."/>
            <person name="Zheng P."/>
            <person name="Cen K."/>
            <person name="Zhan S."/>
            <person name="Wang C."/>
        </authorList>
    </citation>
    <scope>NUCLEOTIDE SEQUENCE [LARGE SCALE GENOMIC DNA]</scope>
    <source>
        <strain evidence="11 12">RCEF 1005</strain>
    </source>
</reference>
<dbReference type="GO" id="GO:0008270">
    <property type="term" value="F:zinc ion binding"/>
    <property type="evidence" value="ECO:0007669"/>
    <property type="project" value="UniProtKB-KW"/>
</dbReference>
<protein>
    <submittedName>
        <fullName evidence="11">C2H2 type zinc finger domain protein</fullName>
    </submittedName>
</protein>
<dbReference type="Proteomes" id="UP000076881">
    <property type="component" value="Unassembled WGS sequence"/>
</dbReference>
<dbReference type="SUPFAM" id="SSF57667">
    <property type="entry name" value="beta-beta-alpha zinc fingers"/>
    <property type="match status" value="1"/>
</dbReference>
<feature type="domain" description="C2H2-type" evidence="10">
    <location>
        <begin position="382"/>
        <end position="404"/>
    </location>
</feature>
<evidence type="ECO:0000256" key="5">
    <source>
        <dbReference type="ARBA" id="ARBA00023015"/>
    </source>
</evidence>
<dbReference type="SMART" id="SM00355">
    <property type="entry name" value="ZnF_C2H2"/>
    <property type="match status" value="3"/>
</dbReference>
<evidence type="ECO:0000259" key="10">
    <source>
        <dbReference type="PROSITE" id="PS50157"/>
    </source>
</evidence>
<dbReference type="GO" id="GO:0005634">
    <property type="term" value="C:nucleus"/>
    <property type="evidence" value="ECO:0007669"/>
    <property type="project" value="UniProtKB-SubCell"/>
</dbReference>
<evidence type="ECO:0000256" key="6">
    <source>
        <dbReference type="ARBA" id="ARBA00023163"/>
    </source>
</evidence>
<keyword evidence="4" id="KW-0862">Zinc</keyword>
<evidence type="ECO:0000256" key="2">
    <source>
        <dbReference type="ARBA" id="ARBA00022723"/>
    </source>
</evidence>
<dbReference type="InterPro" id="IPR013087">
    <property type="entry name" value="Znf_C2H2_type"/>
</dbReference>
<evidence type="ECO:0000256" key="9">
    <source>
        <dbReference type="SAM" id="MobiDB-lite"/>
    </source>
</evidence>
<dbReference type="EMBL" id="AZHF01000007">
    <property type="protein sequence ID" value="OAA72704.1"/>
    <property type="molecule type" value="Genomic_DNA"/>
</dbReference>
<evidence type="ECO:0000313" key="11">
    <source>
        <dbReference type="EMBL" id="OAA72704.1"/>
    </source>
</evidence>
<evidence type="ECO:0000256" key="1">
    <source>
        <dbReference type="ARBA" id="ARBA00004123"/>
    </source>
</evidence>
<comment type="caution">
    <text evidence="11">The sequence shown here is derived from an EMBL/GenBank/DDBJ whole genome shotgun (WGS) entry which is preliminary data.</text>
</comment>
<dbReference type="InterPro" id="IPR036236">
    <property type="entry name" value="Znf_C2H2_sf"/>
</dbReference>
<dbReference type="STRING" id="1081108.A0A162LM85"/>
<evidence type="ECO:0000256" key="3">
    <source>
        <dbReference type="ARBA" id="ARBA00022771"/>
    </source>
</evidence>
<keyword evidence="6" id="KW-0804">Transcription</keyword>
<feature type="region of interest" description="Disordered" evidence="9">
    <location>
        <begin position="549"/>
        <end position="600"/>
    </location>
</feature>
<dbReference type="PANTHER" id="PTHR46179">
    <property type="entry name" value="ZINC FINGER PROTEIN"/>
    <property type="match status" value="1"/>
</dbReference>
<keyword evidence="5" id="KW-0805">Transcription regulation</keyword>
<keyword evidence="2" id="KW-0479">Metal-binding</keyword>
<dbReference type="PANTHER" id="PTHR46179:SF13">
    <property type="entry name" value="C2H2-TYPE DOMAIN-CONTAINING PROTEIN"/>
    <property type="match status" value="1"/>
</dbReference>
<evidence type="ECO:0000313" key="12">
    <source>
        <dbReference type="Proteomes" id="UP000076881"/>
    </source>
</evidence>
<dbReference type="PROSITE" id="PS00028">
    <property type="entry name" value="ZINC_FINGER_C2H2_1"/>
    <property type="match status" value="2"/>
</dbReference>
<sequence length="600" mass="66387">MNSQQNGANNSAWSPAADAMDMQSMQNSTWWNDPTINEIIQGPHQEPWSTFAGQRQPRTSAQTPWNLLMNYREPNNILSEDGTIPESTPGDPHFHYDHDMVSLTGAAHEAVGATQVQQMLGGIQIGNPGPHMPSMRDNATDAANLEYRVELDPRAESIDPSEDAAPPEDLTSSSMDVPPAGASNHVAESTTLMDVDMSQYQSQQEPSTIISHPPYFDPFDANSHTASQYPSFQNLGRQADMSFSAESAPSLQGHHTPGLARQSFTTQPVPATDEDIFVPSMVNNLGFQTATQQRPPSQAASAVDNSSVFSVPRGSFTVASSQAPGDSVCHDNLVKDGWTHFQLVAHLGTFPAELLEQALESKKHSSCNSNEPEENAGFKSRYPCSQCEKVCSRACELKKHMKRHDRPYGCTAKDCDKSFGSKNDWKRHEVTQHPGVEAWACDEDGCIAICEDRFTFMHHLKEAHDMVHSEDLQSRAQNCRIGTKSDARFWCGFCRRVIEVDDVMNRGDSSSSSHWNRRFDHIDNHLFGKCGLEEMSKSQWRCLEDEAKGNTERRMSRMSATASVRSTATSNGAPPKRKGSENVDSRPRKRADGQWAAGSR</sequence>
<dbReference type="Gene3D" id="3.30.160.60">
    <property type="entry name" value="Classic Zinc Finger"/>
    <property type="match status" value="2"/>
</dbReference>